<dbReference type="GO" id="GO:0006390">
    <property type="term" value="P:mitochondrial transcription"/>
    <property type="evidence" value="ECO:0007669"/>
    <property type="project" value="TreeGrafter"/>
</dbReference>
<dbReference type="GO" id="GO:0003676">
    <property type="term" value="F:nucleic acid binding"/>
    <property type="evidence" value="ECO:0007669"/>
    <property type="project" value="InterPro"/>
</dbReference>
<evidence type="ECO:0008006" key="5">
    <source>
        <dbReference type="Google" id="ProtNLM"/>
    </source>
</evidence>
<dbReference type="Proteomes" id="UP000228934">
    <property type="component" value="Unassembled WGS sequence"/>
</dbReference>
<reference evidence="4" key="1">
    <citation type="journal article" date="2017" name="Nat. Commun.">
        <title>The North American bullfrog draft genome provides insight into hormonal regulation of long noncoding RNA.</title>
        <authorList>
            <person name="Hammond S.A."/>
            <person name="Warren R.L."/>
            <person name="Vandervalk B.P."/>
            <person name="Kucuk E."/>
            <person name="Khan H."/>
            <person name="Gibb E.A."/>
            <person name="Pandoh P."/>
            <person name="Kirk H."/>
            <person name="Zhao Y."/>
            <person name="Jones M."/>
            <person name="Mungall A.J."/>
            <person name="Coope R."/>
            <person name="Pleasance S."/>
            <person name="Moore R.A."/>
            <person name="Holt R.A."/>
            <person name="Round J.M."/>
            <person name="Ohora S."/>
            <person name="Walle B.V."/>
            <person name="Veldhoen N."/>
            <person name="Helbing C.C."/>
            <person name="Birol I."/>
        </authorList>
    </citation>
    <scope>NUCLEOTIDE SEQUENCE [LARGE SCALE GENOMIC DNA]</scope>
</reference>
<keyword evidence="4" id="KW-1185">Reference proteome</keyword>
<dbReference type="Gene3D" id="1.25.70.10">
    <property type="entry name" value="Transcription termination factor 3, mitochondrial"/>
    <property type="match status" value="1"/>
</dbReference>
<dbReference type="SMART" id="SM00733">
    <property type="entry name" value="Mterf"/>
    <property type="match status" value="3"/>
</dbReference>
<dbReference type="AlphaFoldDB" id="A0A2G9S619"/>
<comment type="similarity">
    <text evidence="1">Belongs to the mTERF family.</text>
</comment>
<dbReference type="InterPro" id="IPR038538">
    <property type="entry name" value="MTERF_sf"/>
</dbReference>
<dbReference type="Pfam" id="PF02536">
    <property type="entry name" value="mTERF"/>
    <property type="match status" value="1"/>
</dbReference>
<protein>
    <recommendedName>
        <fullName evidence="5">mTERF domain-containing protein 1, mitochondrial</fullName>
    </recommendedName>
</protein>
<organism evidence="3 4">
    <name type="scientific">Aquarana catesbeiana</name>
    <name type="common">American bullfrog</name>
    <name type="synonym">Rana catesbeiana</name>
    <dbReference type="NCBI Taxonomy" id="8400"/>
    <lineage>
        <taxon>Eukaryota</taxon>
        <taxon>Metazoa</taxon>
        <taxon>Chordata</taxon>
        <taxon>Craniata</taxon>
        <taxon>Vertebrata</taxon>
        <taxon>Euteleostomi</taxon>
        <taxon>Amphibia</taxon>
        <taxon>Batrachia</taxon>
        <taxon>Anura</taxon>
        <taxon>Neobatrachia</taxon>
        <taxon>Ranoidea</taxon>
        <taxon>Ranidae</taxon>
        <taxon>Aquarana</taxon>
    </lineage>
</organism>
<dbReference type="PANTHER" id="PTHR13068">
    <property type="entry name" value="CGI-12 PROTEIN-RELATED"/>
    <property type="match status" value="1"/>
</dbReference>
<name>A0A2G9S619_AQUCT</name>
<sequence>MLLLPPRVAYLRSRKFSQEAIARMVSRAPYLLNFSVERLDNRLGFFQEQLGLSAENVFELEFGFRKNEIQHVALRVPKVLAANKKRLTETFNYVHNTMEIPHNMITKFPQIFNSSLLKIKERHMFLSFLGRAIYDSTQPNYVSLDKVAAMPDDIFCREVAKASIQDFDKFRKTM</sequence>
<dbReference type="OrthoDB" id="637682at2759"/>
<dbReference type="EMBL" id="KV925503">
    <property type="protein sequence ID" value="PIO35586.1"/>
    <property type="molecule type" value="Genomic_DNA"/>
</dbReference>
<gene>
    <name evidence="3" type="ORF">AB205_0220780</name>
</gene>
<proteinExistence type="inferred from homology"/>
<evidence type="ECO:0000313" key="3">
    <source>
        <dbReference type="EMBL" id="PIO35586.1"/>
    </source>
</evidence>
<dbReference type="GO" id="GO:0061668">
    <property type="term" value="P:mitochondrial ribosome assembly"/>
    <property type="evidence" value="ECO:0007669"/>
    <property type="project" value="TreeGrafter"/>
</dbReference>
<dbReference type="PANTHER" id="PTHR13068:SF194">
    <property type="entry name" value="TRANSCRIPTION TERMINATION FACTOR 3, MITOCHONDRIAL"/>
    <property type="match status" value="1"/>
</dbReference>
<dbReference type="InterPro" id="IPR003690">
    <property type="entry name" value="MTERF"/>
</dbReference>
<accession>A0A2G9S619</accession>
<evidence type="ECO:0000256" key="1">
    <source>
        <dbReference type="ARBA" id="ARBA00007692"/>
    </source>
</evidence>
<dbReference type="GO" id="GO:0005739">
    <property type="term" value="C:mitochondrion"/>
    <property type="evidence" value="ECO:0007669"/>
    <property type="project" value="TreeGrafter"/>
</dbReference>
<evidence type="ECO:0000256" key="2">
    <source>
        <dbReference type="ARBA" id="ARBA00022946"/>
    </source>
</evidence>
<keyword evidence="2" id="KW-0809">Transit peptide</keyword>
<evidence type="ECO:0000313" key="4">
    <source>
        <dbReference type="Proteomes" id="UP000228934"/>
    </source>
</evidence>